<protein>
    <submittedName>
        <fullName evidence="1">Uncharacterized protein</fullName>
    </submittedName>
</protein>
<keyword evidence="2" id="KW-1185">Reference proteome</keyword>
<dbReference type="AlphaFoldDB" id="A0A2T0BLA7"/>
<organism evidence="1 2">
    <name type="scientific">Clostridium luticellarii</name>
    <dbReference type="NCBI Taxonomy" id="1691940"/>
    <lineage>
        <taxon>Bacteria</taxon>
        <taxon>Bacillati</taxon>
        <taxon>Bacillota</taxon>
        <taxon>Clostridia</taxon>
        <taxon>Eubacteriales</taxon>
        <taxon>Clostridiaceae</taxon>
        <taxon>Clostridium</taxon>
    </lineage>
</organism>
<accession>A0A2T0BLA7</accession>
<proteinExistence type="predicted"/>
<dbReference type="EMBL" id="PVXP01000036">
    <property type="protein sequence ID" value="PRR84657.1"/>
    <property type="molecule type" value="Genomic_DNA"/>
</dbReference>
<reference evidence="1 2" key="1">
    <citation type="submission" date="2018-03" db="EMBL/GenBank/DDBJ databases">
        <title>Genome sequence of Clostridium luticellarii DSM 29923.</title>
        <authorList>
            <person name="Poehlein A."/>
            <person name="Daniel R."/>
        </authorList>
    </citation>
    <scope>NUCLEOTIDE SEQUENCE [LARGE SCALE GENOMIC DNA]</scope>
    <source>
        <strain evidence="1 2">DSM 29923</strain>
    </source>
</reference>
<sequence>MNVLEIPDIDLKKELNKCSNTEDLVGKNGLMQKLFGGII</sequence>
<evidence type="ECO:0000313" key="1">
    <source>
        <dbReference type="EMBL" id="PRR84657.1"/>
    </source>
</evidence>
<gene>
    <name evidence="1" type="ORF">CLLU_23410</name>
</gene>
<dbReference type="Proteomes" id="UP000237798">
    <property type="component" value="Unassembled WGS sequence"/>
</dbReference>
<evidence type="ECO:0000313" key="2">
    <source>
        <dbReference type="Proteomes" id="UP000237798"/>
    </source>
</evidence>
<comment type="caution">
    <text evidence="1">The sequence shown here is derived from an EMBL/GenBank/DDBJ whole genome shotgun (WGS) entry which is preliminary data.</text>
</comment>
<name>A0A2T0BLA7_9CLOT</name>